<proteinExistence type="predicted"/>
<dbReference type="InterPro" id="IPR034660">
    <property type="entry name" value="DinB/YfiT-like"/>
</dbReference>
<feature type="domain" description="DinB-like" evidence="1">
    <location>
        <begin position="78"/>
        <end position="175"/>
    </location>
</feature>
<evidence type="ECO:0000313" key="2">
    <source>
        <dbReference type="EMBL" id="AIJ26994.1"/>
    </source>
</evidence>
<dbReference type="EMBL" id="CP009110">
    <property type="protein sequence ID" value="AIJ26994.1"/>
    <property type="molecule type" value="Genomic_DNA"/>
</dbReference>
<dbReference type="eggNOG" id="COG0174">
    <property type="taxonomic scope" value="Bacteria"/>
</dbReference>
<evidence type="ECO:0000313" key="3">
    <source>
        <dbReference type="Proteomes" id="UP000062973"/>
    </source>
</evidence>
<dbReference type="KEGG" id="amq:AMETH_6902"/>
<accession>A0A076MZZ3</accession>
<dbReference type="Proteomes" id="UP000062973">
    <property type="component" value="Chromosome"/>
</dbReference>
<protein>
    <recommendedName>
        <fullName evidence="1">DinB-like domain-containing protein</fullName>
    </recommendedName>
</protein>
<dbReference type="InterPro" id="IPR024775">
    <property type="entry name" value="DinB-like"/>
</dbReference>
<name>A0A076MZZ3_AMYME</name>
<evidence type="ECO:0000259" key="1">
    <source>
        <dbReference type="Pfam" id="PF12867"/>
    </source>
</evidence>
<sequence length="193" mass="21751">MLVPMNLNRLLRDQIDWHWTNQLRDRLAGLTDDEYFWEPAPGSWNVRPRGTGTAPVQAGSGAVTIDFAFPEPDPAPITTISWRLGHVIVGVLAMRNAAHFGRTPTDYQSFEYAPTADEALAQFDAEYAMWMKGVESLGEDALARPCGEVEGPYAEWPMAALVLHINRELIHHLSEVSLLRDLYLHTRIRQEAN</sequence>
<keyword evidence="3" id="KW-1185">Reference proteome</keyword>
<organism evidence="2 3">
    <name type="scientific">Amycolatopsis methanolica 239</name>
    <dbReference type="NCBI Taxonomy" id="1068978"/>
    <lineage>
        <taxon>Bacteria</taxon>
        <taxon>Bacillati</taxon>
        <taxon>Actinomycetota</taxon>
        <taxon>Actinomycetes</taxon>
        <taxon>Pseudonocardiales</taxon>
        <taxon>Pseudonocardiaceae</taxon>
        <taxon>Amycolatopsis</taxon>
        <taxon>Amycolatopsis methanolica group</taxon>
    </lineage>
</organism>
<gene>
    <name evidence="2" type="ORF">AMETH_6902</name>
</gene>
<dbReference type="PATRIC" id="fig|1068978.7.peg.7412"/>
<dbReference type="SUPFAM" id="SSF109854">
    <property type="entry name" value="DinB/YfiT-like putative metalloenzymes"/>
    <property type="match status" value="1"/>
</dbReference>
<dbReference type="Pfam" id="PF12867">
    <property type="entry name" value="DinB_2"/>
    <property type="match status" value="1"/>
</dbReference>
<reference evidence="2 3" key="1">
    <citation type="submission" date="2014-07" db="EMBL/GenBank/DDBJ databases">
        <title>Whole Genome Sequence of the Amycolatopsis methanolica 239.</title>
        <authorList>
            <person name="Tang B."/>
        </authorList>
    </citation>
    <scope>NUCLEOTIDE SEQUENCE [LARGE SCALE GENOMIC DNA]</scope>
    <source>
        <strain evidence="2 3">239</strain>
    </source>
</reference>
<dbReference type="HOGENOM" id="CLU_097136_1_0_11"/>
<dbReference type="STRING" id="1068978.AMETH_6902"/>
<dbReference type="AlphaFoldDB" id="A0A076MZZ3"/>
<dbReference type="Gene3D" id="1.20.120.450">
    <property type="entry name" value="dinb family like domain"/>
    <property type="match status" value="1"/>
</dbReference>